<dbReference type="InterPro" id="IPR008988">
    <property type="entry name" value="Transcriptional_repressor_C"/>
</dbReference>
<evidence type="ECO:0000313" key="1">
    <source>
        <dbReference type="EMBL" id="PKD32431.1"/>
    </source>
</evidence>
<proteinExistence type="predicted"/>
<dbReference type="AlphaFoldDB" id="A0A2N0UZM2"/>
<dbReference type="InterPro" id="IPR038157">
    <property type="entry name" value="FeoA_core_dom"/>
</dbReference>
<comment type="caution">
    <text evidence="1">The sequence shown here is derived from an EMBL/GenBank/DDBJ whole genome shotgun (WGS) entry which is preliminary data.</text>
</comment>
<dbReference type="RefSeq" id="WP_046432725.1">
    <property type="nucleotide sequence ID" value="NZ_CABMMZ010000026.1"/>
</dbReference>
<dbReference type="SUPFAM" id="SSF50037">
    <property type="entry name" value="C-terminal domain of transcriptional repressors"/>
    <property type="match status" value="1"/>
</dbReference>
<organism evidence="1 2">
    <name type="scientific">Ruminococcus bromii</name>
    <dbReference type="NCBI Taxonomy" id="40518"/>
    <lineage>
        <taxon>Bacteria</taxon>
        <taxon>Bacillati</taxon>
        <taxon>Bacillota</taxon>
        <taxon>Clostridia</taxon>
        <taxon>Eubacteriales</taxon>
        <taxon>Oscillospiraceae</taxon>
        <taxon>Ruminococcus</taxon>
    </lineage>
</organism>
<evidence type="ECO:0000313" key="2">
    <source>
        <dbReference type="Proteomes" id="UP000233425"/>
    </source>
</evidence>
<dbReference type="EMBL" id="NNSR01000026">
    <property type="protein sequence ID" value="PKD32431.1"/>
    <property type="molecule type" value="Genomic_DNA"/>
</dbReference>
<dbReference type="Pfam" id="PF04023">
    <property type="entry name" value="FeoA"/>
    <property type="match status" value="1"/>
</dbReference>
<dbReference type="Proteomes" id="UP000233425">
    <property type="component" value="Unassembled WGS sequence"/>
</dbReference>
<dbReference type="SMART" id="SM00899">
    <property type="entry name" value="FeoA"/>
    <property type="match status" value="1"/>
</dbReference>
<keyword evidence="2" id="KW-1185">Reference proteome</keyword>
<protein>
    <submittedName>
        <fullName evidence="1">Uncharacterized protein</fullName>
    </submittedName>
</protein>
<accession>A0A2N0UZM2</accession>
<sequence>MKEKCSLDKLPLGVTGIVYRVNCNENIKNRIFDFGIMENSPVIPLFTSPFGDPSAYLVKNAVVALRNNDCKDIIVTPE</sequence>
<dbReference type="Gene3D" id="2.30.30.90">
    <property type="match status" value="1"/>
</dbReference>
<reference evidence="1" key="1">
    <citation type="journal article" date="2018" name="Environ. Microbiol.">
        <title>Sporulation capability and amylosome conservation among diverse human colonic and rumen isolates of the keystone starch-degrader Ruminococcus bromii.</title>
        <authorList>
            <person name="Mukhopadhya I."/>
            <person name="Morais S."/>
            <person name="Laverde-Gomez J."/>
            <person name="Sheridan P.O."/>
            <person name="Walker A.W."/>
            <person name="Kelly W."/>
            <person name="Klieve A.V."/>
            <person name="Ouwerkerk D."/>
            <person name="Duncan S.H."/>
            <person name="Louis P."/>
            <person name="Koropatkin N."/>
            <person name="Cockburn D."/>
            <person name="Kibler R."/>
            <person name="Cooper P.J."/>
            <person name="Sandoval C."/>
            <person name="Crost E."/>
            <person name="Juge N."/>
            <person name="Bayer E.A."/>
            <person name="Flint H.J."/>
        </authorList>
    </citation>
    <scope>NUCLEOTIDE SEQUENCE [LARGE SCALE GENOMIC DNA]</scope>
    <source>
        <strain evidence="1">ATCC 27255</strain>
    </source>
</reference>
<dbReference type="InterPro" id="IPR007167">
    <property type="entry name" value="Fe-transptr_FeoA-like"/>
</dbReference>
<dbReference type="GO" id="GO:0046914">
    <property type="term" value="F:transition metal ion binding"/>
    <property type="evidence" value="ECO:0007669"/>
    <property type="project" value="InterPro"/>
</dbReference>
<gene>
    <name evidence="1" type="ORF">RBATCC27255_00380</name>
</gene>
<name>A0A2N0UZM2_9FIRM</name>